<name>A0A0E9W0M6_ANGAN</name>
<accession>A0A0E9W0M6</accession>
<dbReference type="AlphaFoldDB" id="A0A0E9W0M6"/>
<dbReference type="EMBL" id="GBXM01024665">
    <property type="protein sequence ID" value="JAH83912.1"/>
    <property type="molecule type" value="Transcribed_RNA"/>
</dbReference>
<feature type="region of interest" description="Disordered" evidence="1">
    <location>
        <begin position="1"/>
        <end position="23"/>
    </location>
</feature>
<evidence type="ECO:0000313" key="2">
    <source>
        <dbReference type="EMBL" id="JAH83912.1"/>
    </source>
</evidence>
<reference evidence="2" key="2">
    <citation type="journal article" date="2015" name="Fish Shellfish Immunol.">
        <title>Early steps in the European eel (Anguilla anguilla)-Vibrio vulnificus interaction in the gills: Role of the RtxA13 toxin.</title>
        <authorList>
            <person name="Callol A."/>
            <person name="Pajuelo D."/>
            <person name="Ebbesson L."/>
            <person name="Teles M."/>
            <person name="MacKenzie S."/>
            <person name="Amaro C."/>
        </authorList>
    </citation>
    <scope>NUCLEOTIDE SEQUENCE</scope>
</reference>
<organism evidence="2">
    <name type="scientific">Anguilla anguilla</name>
    <name type="common">European freshwater eel</name>
    <name type="synonym">Muraena anguilla</name>
    <dbReference type="NCBI Taxonomy" id="7936"/>
    <lineage>
        <taxon>Eukaryota</taxon>
        <taxon>Metazoa</taxon>
        <taxon>Chordata</taxon>
        <taxon>Craniata</taxon>
        <taxon>Vertebrata</taxon>
        <taxon>Euteleostomi</taxon>
        <taxon>Actinopterygii</taxon>
        <taxon>Neopterygii</taxon>
        <taxon>Teleostei</taxon>
        <taxon>Anguilliformes</taxon>
        <taxon>Anguillidae</taxon>
        <taxon>Anguilla</taxon>
    </lineage>
</organism>
<reference evidence="2" key="1">
    <citation type="submission" date="2014-11" db="EMBL/GenBank/DDBJ databases">
        <authorList>
            <person name="Amaro Gonzalez C."/>
        </authorList>
    </citation>
    <scope>NUCLEOTIDE SEQUENCE</scope>
</reference>
<sequence length="39" mass="4324">MNEKPSAAAETHPESPHIGLGTSDMKYHHKVVVNNHQCQ</sequence>
<evidence type="ECO:0000256" key="1">
    <source>
        <dbReference type="SAM" id="MobiDB-lite"/>
    </source>
</evidence>
<proteinExistence type="predicted"/>
<protein>
    <submittedName>
        <fullName evidence="2">Uncharacterized protein</fullName>
    </submittedName>
</protein>